<comment type="caution">
    <text evidence="1">The sequence shown here is derived from an EMBL/GenBank/DDBJ whole genome shotgun (WGS) entry which is preliminary data.</text>
</comment>
<evidence type="ECO:0000313" key="2">
    <source>
        <dbReference type="Proteomes" id="UP000789920"/>
    </source>
</evidence>
<proteinExistence type="predicted"/>
<dbReference type="Proteomes" id="UP000789920">
    <property type="component" value="Unassembled WGS sequence"/>
</dbReference>
<keyword evidence="2" id="KW-1185">Reference proteome</keyword>
<dbReference type="EMBL" id="CAJVQC010023995">
    <property type="protein sequence ID" value="CAG8724745.1"/>
    <property type="molecule type" value="Genomic_DNA"/>
</dbReference>
<feature type="non-terminal residue" evidence="1">
    <location>
        <position position="357"/>
    </location>
</feature>
<protein>
    <submittedName>
        <fullName evidence="1">6183_t:CDS:1</fullName>
    </submittedName>
</protein>
<sequence>MEAMLQVYRRSSESVVTHQVSRSMRVKLDDQRRSSETKKSDIIAARRHATYELNWYDYNKSKLKDVDCIEESAQDTNQIFSESLVQSPTTSPMLQEIIPAPSNITNSMVTLEAKNLERESTCSHVSEQEHPFFGGITITTLQVVEVENQSSQKKNNSNNSSSLPRKIDNNISSFLPRKIDNNNSSSLPRKIDNNISSSLPHKIENNISKSFTNVIQGYEDQHAKFPESLESQVVLKQKDRLRSRKPTHIVKTKRQSRLYDANVSAQAYSKTVVLSSKRSSLGHFSSTYTQKYPGMVPLPSKESVSNNPHSKKLIRKKRMLVNSTTCNPSYSNDPTDMESDMPISNNQGNRWLPTRHT</sequence>
<reference evidence="1" key="1">
    <citation type="submission" date="2021-06" db="EMBL/GenBank/DDBJ databases">
        <authorList>
            <person name="Kallberg Y."/>
            <person name="Tangrot J."/>
            <person name="Rosling A."/>
        </authorList>
    </citation>
    <scope>NUCLEOTIDE SEQUENCE</scope>
    <source>
        <strain evidence="1">MA461A</strain>
    </source>
</reference>
<gene>
    <name evidence="1" type="ORF">RPERSI_LOCUS11604</name>
</gene>
<accession>A0ACA9PTR4</accession>
<evidence type="ECO:0000313" key="1">
    <source>
        <dbReference type="EMBL" id="CAG8724745.1"/>
    </source>
</evidence>
<name>A0ACA9PTR4_9GLOM</name>
<organism evidence="1 2">
    <name type="scientific">Racocetra persica</name>
    <dbReference type="NCBI Taxonomy" id="160502"/>
    <lineage>
        <taxon>Eukaryota</taxon>
        <taxon>Fungi</taxon>
        <taxon>Fungi incertae sedis</taxon>
        <taxon>Mucoromycota</taxon>
        <taxon>Glomeromycotina</taxon>
        <taxon>Glomeromycetes</taxon>
        <taxon>Diversisporales</taxon>
        <taxon>Gigasporaceae</taxon>
        <taxon>Racocetra</taxon>
    </lineage>
</organism>